<accession>A0A7S9HEJ0</accession>
<gene>
    <name evidence="3" type="ORF">IT774_07490</name>
</gene>
<evidence type="ECO:0000259" key="1">
    <source>
        <dbReference type="Pfam" id="PF09967"/>
    </source>
</evidence>
<dbReference type="InterPro" id="IPR018698">
    <property type="entry name" value="VWA-like_dom"/>
</dbReference>
<keyword evidence="4" id="KW-1185">Reference proteome</keyword>
<dbReference type="Gene3D" id="3.40.50.410">
    <property type="entry name" value="von Willebrand factor, type A domain"/>
    <property type="match status" value="1"/>
</dbReference>
<dbReference type="PANTHER" id="PTHR38730">
    <property type="entry name" value="SLL7028 PROTEIN"/>
    <property type="match status" value="1"/>
</dbReference>
<evidence type="ECO:0008006" key="5">
    <source>
        <dbReference type="Google" id="ProtNLM"/>
    </source>
</evidence>
<evidence type="ECO:0000313" key="3">
    <source>
        <dbReference type="EMBL" id="QPG06937.1"/>
    </source>
</evidence>
<dbReference type="InterPro" id="IPR036465">
    <property type="entry name" value="vWFA_dom_sf"/>
</dbReference>
<dbReference type="Pfam" id="PF09967">
    <property type="entry name" value="DUF2201"/>
    <property type="match status" value="1"/>
</dbReference>
<proteinExistence type="predicted"/>
<dbReference type="EMBL" id="CP064795">
    <property type="protein sequence ID" value="QPG06937.1"/>
    <property type="molecule type" value="Genomic_DNA"/>
</dbReference>
<name>A0A7S9HEJ0_9ALTE</name>
<feature type="domain" description="VWA-like" evidence="1">
    <location>
        <begin position="245"/>
        <end position="367"/>
    </location>
</feature>
<dbReference type="PANTHER" id="PTHR38730:SF1">
    <property type="entry name" value="SLL7028 PROTEIN"/>
    <property type="match status" value="1"/>
</dbReference>
<dbReference type="Proteomes" id="UP000595095">
    <property type="component" value="Chromosome"/>
</dbReference>
<evidence type="ECO:0000313" key="4">
    <source>
        <dbReference type="Proteomes" id="UP000595095"/>
    </source>
</evidence>
<dbReference type="SUPFAM" id="SSF53300">
    <property type="entry name" value="vWA-like"/>
    <property type="match status" value="1"/>
</dbReference>
<dbReference type="CDD" id="cd00198">
    <property type="entry name" value="vWFA"/>
    <property type="match status" value="1"/>
</dbReference>
<dbReference type="KEGG" id="smaa:IT774_07490"/>
<organism evidence="3 4">
    <name type="scientific">Salinimonas marina</name>
    <dbReference type="NCBI Taxonomy" id="2785918"/>
    <lineage>
        <taxon>Bacteria</taxon>
        <taxon>Pseudomonadati</taxon>
        <taxon>Pseudomonadota</taxon>
        <taxon>Gammaproteobacteria</taxon>
        <taxon>Alteromonadales</taxon>
        <taxon>Alteromonadaceae</taxon>
        <taxon>Alteromonas/Salinimonas group</taxon>
        <taxon>Salinimonas</taxon>
    </lineage>
</organism>
<dbReference type="InterPro" id="IPR025154">
    <property type="entry name" value="Put_metallopeptidase_dom"/>
</dbReference>
<dbReference type="RefSeq" id="WP_195812009.1">
    <property type="nucleotide sequence ID" value="NZ_CP064795.1"/>
</dbReference>
<dbReference type="AlphaFoldDB" id="A0A7S9HEJ0"/>
<protein>
    <recommendedName>
        <fullName evidence="5">Metallopeptidase domain-containing protein</fullName>
    </recommendedName>
</protein>
<reference evidence="3 4" key="1">
    <citation type="submission" date="2020-11" db="EMBL/GenBank/DDBJ databases">
        <title>Complete genome sequence for Salinimonas sp. strain G2-b.</title>
        <authorList>
            <person name="Park S.-J."/>
        </authorList>
    </citation>
    <scope>NUCLEOTIDE SEQUENCE [LARGE SCALE GENOMIC DNA]</scope>
    <source>
        <strain evidence="3 4">G2-b</strain>
    </source>
</reference>
<dbReference type="Pfam" id="PF13203">
    <property type="entry name" value="DUF2201_N"/>
    <property type="match status" value="1"/>
</dbReference>
<feature type="domain" description="Putative metallopeptidase" evidence="2">
    <location>
        <begin position="8"/>
        <end position="236"/>
    </location>
</feature>
<evidence type="ECO:0000259" key="2">
    <source>
        <dbReference type="Pfam" id="PF13203"/>
    </source>
</evidence>
<sequence length="370" mass="42129">MQTEHDTAMDAAKIQLISRPDSVFITTILFSLRFSWDDTIPTACTNGVHLRVSPQFFMGLSKEERIFLLAHEAYHVAFQHMTRVGDRNFRLWNIATDYVINDTLIQTGMTMPKGGLHDEAYRGMTSDEVYALLENEREEDLPDCPDDMEQVEGDAETVQGVADEVAATVIKAAMRAKTEDQWGTVPGEVEIFLDSMVKPKLPWHRILNNVFSEMAQTDYSFRRPSRRFFPEYHLPSMYADSLGEIAVAVDISGSITQPQFDQFISEIHQIHKRLQPKRTRVISFDTRVANEYTITEAKDILGLKFTGGGGTCIEPVFDWVEQNKPKTLVVFTDGCFDLPQHRIPGGIPVFWIIEGNYPFKPRKGKVIPFE</sequence>